<evidence type="ECO:0000256" key="2">
    <source>
        <dbReference type="ARBA" id="ARBA00022747"/>
    </source>
</evidence>
<dbReference type="Gene3D" id="3.90.220.20">
    <property type="entry name" value="DNA methylase specificity domains"/>
    <property type="match status" value="2"/>
</dbReference>
<dbReference type="GO" id="GO:0009307">
    <property type="term" value="P:DNA restriction-modification system"/>
    <property type="evidence" value="ECO:0007669"/>
    <property type="project" value="UniProtKB-KW"/>
</dbReference>
<evidence type="ECO:0000256" key="4">
    <source>
        <dbReference type="ARBA" id="ARBA00038652"/>
    </source>
</evidence>
<comment type="subunit">
    <text evidence="4">The methyltransferase is composed of M and S polypeptides.</text>
</comment>
<dbReference type="GO" id="GO:0004519">
    <property type="term" value="F:endonuclease activity"/>
    <property type="evidence" value="ECO:0007669"/>
    <property type="project" value="UniProtKB-KW"/>
</dbReference>
<keyword evidence="6" id="KW-0540">Nuclease</keyword>
<dbReference type="InterPro" id="IPR044946">
    <property type="entry name" value="Restrct_endonuc_typeI_TRD_sf"/>
</dbReference>
<dbReference type="InterPro" id="IPR000055">
    <property type="entry name" value="Restrct_endonuc_typeI_TRD"/>
</dbReference>
<dbReference type="AlphaFoldDB" id="A0A9D7XVQ2"/>
<evidence type="ECO:0000256" key="3">
    <source>
        <dbReference type="ARBA" id="ARBA00023125"/>
    </source>
</evidence>
<dbReference type="PANTHER" id="PTHR43140:SF1">
    <property type="entry name" value="TYPE I RESTRICTION ENZYME ECOKI SPECIFICITY SUBUNIT"/>
    <property type="match status" value="1"/>
</dbReference>
<comment type="similarity">
    <text evidence="1">Belongs to the type-I restriction system S methylase family.</text>
</comment>
<dbReference type="SUPFAM" id="SSF116734">
    <property type="entry name" value="DNA methylase specificity domain"/>
    <property type="match status" value="2"/>
</dbReference>
<sequence>MTPAMSAWTSSRFGDRLSVRYGKALPKELRDSSGRYPVVGSAGVMTCTELPLVEGPAVVIGRKGNVGEARYFATGCWPIDTTYYVVVPEGIDPEYLTHHLRALDLKRLDSSTATPSLRRQDLEAQSIRFPSLTEQRRIVEILEDHLSRLDAADAGLRTLRARLRSLRATALDGGFGIGTATDTVPMGDLVARISAGKSYGGSSRPAALDEWGIIKVSAMTWGEFDAAENKSVPNQSVDPRFEIKPGDLLVSRANTSEYVGASVLVREVRPRLLLSDKSLRLTPRPGVSAEWLWRALQAPSARRQISAHATGTKDSMRNISQVALTNIALPEVDSDSQRSALRDFDVLEASILRLESSAAGAARRSRALQRAVLAAAFEGKLTGRHTDDEVIEELAEARSG</sequence>
<protein>
    <submittedName>
        <fullName evidence="6">Restriction endonuclease subunit S</fullName>
    </submittedName>
</protein>
<gene>
    <name evidence="6" type="ORF">IPP00_03135</name>
</gene>
<keyword evidence="6" id="KW-0378">Hydrolase</keyword>
<comment type="caution">
    <text evidence="6">The sequence shown here is derived from an EMBL/GenBank/DDBJ whole genome shotgun (WGS) entry which is preliminary data.</text>
</comment>
<dbReference type="GO" id="GO:0003677">
    <property type="term" value="F:DNA binding"/>
    <property type="evidence" value="ECO:0007669"/>
    <property type="project" value="UniProtKB-KW"/>
</dbReference>
<evidence type="ECO:0000256" key="1">
    <source>
        <dbReference type="ARBA" id="ARBA00010923"/>
    </source>
</evidence>
<dbReference type="Proteomes" id="UP000886632">
    <property type="component" value="Unassembled WGS sequence"/>
</dbReference>
<organism evidence="6 7">
    <name type="scientific">Candidatus Phosphoribacter hodrii</name>
    <dbReference type="NCBI Taxonomy" id="2953743"/>
    <lineage>
        <taxon>Bacteria</taxon>
        <taxon>Bacillati</taxon>
        <taxon>Actinomycetota</taxon>
        <taxon>Actinomycetes</taxon>
        <taxon>Micrococcales</taxon>
        <taxon>Dermatophilaceae</taxon>
        <taxon>Candidatus Phosphoribacter</taxon>
    </lineage>
</organism>
<keyword evidence="2" id="KW-0680">Restriction system</keyword>
<dbReference type="PANTHER" id="PTHR43140">
    <property type="entry name" value="TYPE-1 RESTRICTION ENZYME ECOKI SPECIFICITY PROTEIN"/>
    <property type="match status" value="1"/>
</dbReference>
<keyword evidence="6" id="KW-0255">Endonuclease</keyword>
<dbReference type="Pfam" id="PF01420">
    <property type="entry name" value="Methylase_S"/>
    <property type="match status" value="1"/>
</dbReference>
<feature type="domain" description="Type I restriction modification DNA specificity" evidence="5">
    <location>
        <begin position="6"/>
        <end position="147"/>
    </location>
</feature>
<evidence type="ECO:0000313" key="6">
    <source>
        <dbReference type="EMBL" id="MBL0003014.1"/>
    </source>
</evidence>
<proteinExistence type="inferred from homology"/>
<evidence type="ECO:0000259" key="5">
    <source>
        <dbReference type="Pfam" id="PF01420"/>
    </source>
</evidence>
<dbReference type="CDD" id="cd17267">
    <property type="entry name" value="RMtype1_S_EcoAO83I-TRD1-CR1_like"/>
    <property type="match status" value="1"/>
</dbReference>
<reference evidence="6" key="1">
    <citation type="submission" date="2020-10" db="EMBL/GenBank/DDBJ databases">
        <title>Connecting structure to function with the recovery of over 1000 high-quality activated sludge metagenome-assembled genomes encoding full-length rRNA genes using long-read sequencing.</title>
        <authorList>
            <person name="Singleton C.M."/>
            <person name="Petriglieri F."/>
            <person name="Kristensen J.M."/>
            <person name="Kirkegaard R.H."/>
            <person name="Michaelsen T.Y."/>
            <person name="Andersen M.H."/>
            <person name="Karst S.M."/>
            <person name="Dueholm M.S."/>
            <person name="Nielsen P.H."/>
            <person name="Albertsen M."/>
        </authorList>
    </citation>
    <scope>NUCLEOTIDE SEQUENCE</scope>
    <source>
        <strain evidence="6">Ribe_18-Q3-R11-54_MAXAC.001</strain>
    </source>
</reference>
<accession>A0A9D7XVQ2</accession>
<keyword evidence="3" id="KW-0238">DNA-binding</keyword>
<name>A0A9D7XVQ2_9MICO</name>
<evidence type="ECO:0000313" key="7">
    <source>
        <dbReference type="Proteomes" id="UP000886632"/>
    </source>
</evidence>
<dbReference type="EMBL" id="JADKGK010000007">
    <property type="protein sequence ID" value="MBL0003014.1"/>
    <property type="molecule type" value="Genomic_DNA"/>
</dbReference>
<dbReference type="InterPro" id="IPR051212">
    <property type="entry name" value="Type-I_RE_S_subunit"/>
</dbReference>